<protein>
    <submittedName>
        <fullName evidence="3">Retinol dehydrogenase</fullName>
    </submittedName>
    <submittedName>
        <fullName evidence="4">SDR family oxidoreductase</fullName>
    </submittedName>
</protein>
<dbReference type="AlphaFoldDB" id="A0A6V8MXK0"/>
<dbReference type="EMBL" id="BLXY01000005">
    <property type="protein sequence ID" value="GFO64841.1"/>
    <property type="molecule type" value="Genomic_DNA"/>
</dbReference>
<dbReference type="SUPFAM" id="SSF51735">
    <property type="entry name" value="NAD(P)-binding Rossmann-fold domains"/>
    <property type="match status" value="1"/>
</dbReference>
<reference evidence="4" key="3">
    <citation type="submission" date="2022-04" db="EMBL/GenBank/DDBJ databases">
        <authorList>
            <person name="Liu G."/>
        </authorList>
    </citation>
    <scope>NUCLEOTIDE SEQUENCE</scope>
    <source>
        <strain evidence="4">RG22</strain>
    </source>
</reference>
<keyword evidence="6" id="KW-1185">Reference proteome</keyword>
<dbReference type="InterPro" id="IPR036291">
    <property type="entry name" value="NAD(P)-bd_dom_sf"/>
</dbReference>
<evidence type="ECO:0000313" key="4">
    <source>
        <dbReference type="EMBL" id="UPU37063.1"/>
    </source>
</evidence>
<gene>
    <name evidence="3" type="ORF">GMPD_27600</name>
    <name evidence="4" type="ORF">M1B72_04970</name>
</gene>
<evidence type="ECO:0000313" key="3">
    <source>
        <dbReference type="EMBL" id="GFO64841.1"/>
    </source>
</evidence>
<keyword evidence="1" id="KW-0560">Oxidoreductase</keyword>
<comment type="similarity">
    <text evidence="2">Belongs to the short-chain dehydrogenases/reductases (SDR) family.</text>
</comment>
<evidence type="ECO:0000256" key="2">
    <source>
        <dbReference type="RuleBase" id="RU000363"/>
    </source>
</evidence>
<dbReference type="PANTHER" id="PTHR43157">
    <property type="entry name" value="PHOSPHATIDYLINOSITOL-GLYCAN BIOSYNTHESIS CLASS F PROTEIN-RELATED"/>
    <property type="match status" value="1"/>
</dbReference>
<name>A0A6V8MXK0_9BACT</name>
<dbReference type="CDD" id="cd05327">
    <property type="entry name" value="retinol-DH_like_SDR_c_like"/>
    <property type="match status" value="1"/>
</dbReference>
<dbReference type="InterPro" id="IPR002347">
    <property type="entry name" value="SDR_fam"/>
</dbReference>
<dbReference type="PANTHER" id="PTHR43157:SF31">
    <property type="entry name" value="PHOSPHATIDYLINOSITOL-GLYCAN BIOSYNTHESIS CLASS F PROTEIN"/>
    <property type="match status" value="1"/>
</dbReference>
<reference evidence="5" key="1">
    <citation type="submission" date="2020-06" db="EMBL/GenBank/DDBJ databases">
        <title>Draft genomic sequecing of Geomonas sp. Red736.</title>
        <authorList>
            <person name="Itoh H."/>
            <person name="Xu Z.X."/>
            <person name="Ushijima N."/>
            <person name="Masuda Y."/>
            <person name="Shiratori Y."/>
            <person name="Senoo K."/>
        </authorList>
    </citation>
    <scope>NUCLEOTIDE SEQUENCE [LARGE SCALE GENOMIC DNA]</scope>
    <source>
        <strain evidence="5">Red736</strain>
    </source>
</reference>
<evidence type="ECO:0000313" key="6">
    <source>
        <dbReference type="Proteomes" id="UP000831485"/>
    </source>
</evidence>
<dbReference type="Pfam" id="PF00106">
    <property type="entry name" value="adh_short"/>
    <property type="match status" value="1"/>
</dbReference>
<evidence type="ECO:0000313" key="5">
    <source>
        <dbReference type="Proteomes" id="UP000568888"/>
    </source>
</evidence>
<proteinExistence type="inferred from homology"/>
<evidence type="ECO:0000256" key="1">
    <source>
        <dbReference type="ARBA" id="ARBA00023002"/>
    </source>
</evidence>
<dbReference type="EMBL" id="CP096574">
    <property type="protein sequence ID" value="UPU37063.1"/>
    <property type="molecule type" value="Genomic_DNA"/>
</dbReference>
<organism evidence="3 5">
    <name type="scientific">Geomonas paludis</name>
    <dbReference type="NCBI Taxonomy" id="2740185"/>
    <lineage>
        <taxon>Bacteria</taxon>
        <taxon>Pseudomonadati</taxon>
        <taxon>Thermodesulfobacteriota</taxon>
        <taxon>Desulfuromonadia</taxon>
        <taxon>Geobacterales</taxon>
        <taxon>Geobacteraceae</taxon>
        <taxon>Geomonas</taxon>
    </lineage>
</organism>
<dbReference type="Proteomes" id="UP000831485">
    <property type="component" value="Chromosome"/>
</dbReference>
<reference evidence="3" key="2">
    <citation type="journal article" date="2021" name="Int. J. Syst. Evol. Microbiol.">
        <title>Geomonas silvestris sp. nov., Geomonas paludis sp. nov. and Geomonas limicola sp. nov., isolated from terrestrial environments, and emended description of the genus Geomonas.</title>
        <authorList>
            <person name="Itoh H."/>
            <person name="Xu Z."/>
            <person name="Masuda Y."/>
            <person name="Ushijima N."/>
            <person name="Hayakawa C."/>
            <person name="Shiratori Y."/>
            <person name="Senoo K."/>
        </authorList>
    </citation>
    <scope>NUCLEOTIDE SEQUENCE</scope>
    <source>
        <strain evidence="3">Red736</strain>
    </source>
</reference>
<dbReference type="Gene3D" id="3.40.50.720">
    <property type="entry name" value="NAD(P)-binding Rossmann-like Domain"/>
    <property type="match status" value="1"/>
</dbReference>
<accession>A0A6V8MXK0</accession>
<dbReference type="PRINTS" id="PR00081">
    <property type="entry name" value="GDHRDH"/>
</dbReference>
<dbReference type="RefSeq" id="WP_198424636.1">
    <property type="nucleotide sequence ID" value="NZ_BLXY01000005.1"/>
</dbReference>
<dbReference type="Proteomes" id="UP000568888">
    <property type="component" value="Unassembled WGS sequence"/>
</dbReference>
<dbReference type="PRINTS" id="PR00080">
    <property type="entry name" value="SDRFAMILY"/>
</dbReference>
<sequence>MGGWGDMTGKICLVTGASSGIGRATALALAREGATLIGVGRDRERCARSAEAIVRASGNYHVEFWQADLSSQEEVRAVARRLNAVYPRLDLLVNNAGGRFDRRVTSAEGVEMTFALNHLGYFLLTMLLMERLRVAGRARVVNVASAAHRACPGMDFDDLNLEREYDGRRAYAQSKLANLLFTYELARRLAGSGVTANAAAPGNVLTRFALNNGLGSWLSHIAGSLRSGRLVGARRAARTVLYLACAGEVAGKSGGYYCEEKEAASSPASYDEAAAGRLWRASLALTGLADQARQGRLP</sequence>
<dbReference type="GO" id="GO:0016491">
    <property type="term" value="F:oxidoreductase activity"/>
    <property type="evidence" value="ECO:0007669"/>
    <property type="project" value="UniProtKB-KW"/>
</dbReference>